<accession>B6G174</accession>
<dbReference type="HOGENOM" id="CLU_000604_1_1_9"/>
<dbReference type="GO" id="GO:0016887">
    <property type="term" value="F:ATP hydrolysis activity"/>
    <property type="evidence" value="ECO:0007669"/>
    <property type="project" value="InterPro"/>
</dbReference>
<evidence type="ECO:0000256" key="4">
    <source>
        <dbReference type="ARBA" id="ARBA00022840"/>
    </source>
</evidence>
<comment type="caution">
    <text evidence="9">The sequence shown here is derived from an EMBL/GenBank/DDBJ whole genome shotgun (WGS) entry which is preliminary data.</text>
</comment>
<dbReference type="Proteomes" id="UP000003178">
    <property type="component" value="Unassembled WGS sequence"/>
</dbReference>
<comment type="similarity">
    <text evidence="7">Belongs to the ABC transporter superfamily. Spermidine/putrescine importer (TC 3.A.1.11.1) family.</text>
</comment>
<dbReference type="STRING" id="500633.CLOHIR_01880"/>
<dbReference type="Pfam" id="PF00005">
    <property type="entry name" value="ABC_tran"/>
    <property type="match status" value="1"/>
</dbReference>
<dbReference type="InterPro" id="IPR003439">
    <property type="entry name" value="ABC_transporter-like_ATP-bd"/>
</dbReference>
<keyword evidence="10" id="KW-1185">Reference proteome</keyword>
<evidence type="ECO:0000256" key="7">
    <source>
        <dbReference type="RuleBase" id="RU364083"/>
    </source>
</evidence>
<keyword evidence="5 7" id="KW-1278">Translocase</keyword>
<evidence type="ECO:0000256" key="3">
    <source>
        <dbReference type="ARBA" id="ARBA00022741"/>
    </source>
</evidence>
<dbReference type="InterPro" id="IPR013611">
    <property type="entry name" value="Transp-assoc_OB_typ2"/>
</dbReference>
<keyword evidence="2 7" id="KW-1003">Cell membrane</keyword>
<dbReference type="SMART" id="SM00382">
    <property type="entry name" value="AAA"/>
    <property type="match status" value="1"/>
</dbReference>
<dbReference type="Gene3D" id="2.40.50.100">
    <property type="match status" value="1"/>
</dbReference>
<dbReference type="PANTHER" id="PTHR42781">
    <property type="entry name" value="SPERMIDINE/PUTRESCINE IMPORT ATP-BINDING PROTEIN POTA"/>
    <property type="match status" value="1"/>
</dbReference>
<protein>
    <recommendedName>
        <fullName evidence="7">Spermidine/putrescine import ATP-binding protein PotA</fullName>
        <ecNumber evidence="7">7.6.2.11</ecNumber>
    </recommendedName>
</protein>
<evidence type="ECO:0000313" key="10">
    <source>
        <dbReference type="Proteomes" id="UP000003178"/>
    </source>
</evidence>
<dbReference type="InterPro" id="IPR017871">
    <property type="entry name" value="ABC_transporter-like_CS"/>
</dbReference>
<reference evidence="9 10" key="1">
    <citation type="submission" date="2008-09" db="EMBL/GenBank/DDBJ databases">
        <authorList>
            <person name="Fulton L."/>
            <person name="Clifton S."/>
            <person name="Fulton B."/>
            <person name="Xu J."/>
            <person name="Minx P."/>
            <person name="Pepin K.H."/>
            <person name="Johnson M."/>
            <person name="Thiruvilangam P."/>
            <person name="Bhonagiri V."/>
            <person name="Nash W.E."/>
            <person name="Mardis E.R."/>
            <person name="Wilson R.K."/>
        </authorList>
    </citation>
    <scope>NUCLEOTIDE SEQUENCE [LARGE SCALE GENOMIC DNA]</scope>
    <source>
        <strain evidence="9 10">DSM 13275</strain>
    </source>
</reference>
<keyword evidence="6 7" id="KW-0472">Membrane</keyword>
<comment type="catalytic activity">
    <reaction evidence="7">
        <text>ATP + H2O + polyamine-[polyamine-binding protein]Side 1 = ADP + phosphate + polyamineSide 2 + [polyamine-binding protein]Side 1.</text>
        <dbReference type="EC" id="7.6.2.11"/>
    </reaction>
</comment>
<dbReference type="Pfam" id="PF08402">
    <property type="entry name" value="TOBE_2"/>
    <property type="match status" value="1"/>
</dbReference>
<name>B6G174_PEPHT</name>
<dbReference type="AlphaFoldDB" id="B6G174"/>
<dbReference type="InterPro" id="IPR050093">
    <property type="entry name" value="ABC_SmlMolc_Importer"/>
</dbReference>
<organism evidence="9 10">
    <name type="scientific">Peptacetobacter hiranonis (strain DSM 13275 / JCM 10541 / KCTC 15199 / TO-931)</name>
    <name type="common">Clostridium hiranonis</name>
    <dbReference type="NCBI Taxonomy" id="500633"/>
    <lineage>
        <taxon>Bacteria</taxon>
        <taxon>Bacillati</taxon>
        <taxon>Bacillota</taxon>
        <taxon>Clostridia</taxon>
        <taxon>Peptostreptococcales</taxon>
        <taxon>Peptostreptococcaceae</taxon>
        <taxon>Peptacetobacter</taxon>
    </lineage>
</organism>
<sequence>MDERRKSLEGLTIKNLKKVFDGKAAIDDVSFEIQKGEFFTFLGPSGCGKTTLLRSIAGFNKPDEGAIYIGDKDITNISAEKREVGLVFQNYALFPHMNVFDNIAYGLKVKKLPKDEINKKVTDVLKLIRLDGYEKRKITELSGGEQQRVALARALVIEPEVLLLDEPLCNLDAKLRDEMRFEIKELQRKLKITTIFVTHDQSEALTMSQRIAVFRSGKCVQIGTPQEIYANPKNRFVADFIGVTNLFEIKNINSNSEYDEIEIEGNIKLNINKSDVAKYISIRPEHIVIYEENNGNENTIEGEIKEVHFNGNISDYVIDIGGCTIKASRINSFTGAIFEKGSKVFLEIPRNAIKILRE</sequence>
<dbReference type="PROSITE" id="PS50893">
    <property type="entry name" value="ABC_TRANSPORTER_2"/>
    <property type="match status" value="1"/>
</dbReference>
<feature type="domain" description="ABC transporter" evidence="8">
    <location>
        <begin position="11"/>
        <end position="241"/>
    </location>
</feature>
<dbReference type="PROSITE" id="PS00211">
    <property type="entry name" value="ABC_TRANSPORTER_1"/>
    <property type="match status" value="1"/>
</dbReference>
<dbReference type="FunFam" id="3.40.50.300:FF:000133">
    <property type="entry name" value="Spermidine/putrescine import ATP-binding protein PotA"/>
    <property type="match status" value="1"/>
</dbReference>
<evidence type="ECO:0000256" key="1">
    <source>
        <dbReference type="ARBA" id="ARBA00022448"/>
    </source>
</evidence>
<dbReference type="PANTHER" id="PTHR42781:SF4">
    <property type="entry name" value="SPERMIDINE_PUTRESCINE IMPORT ATP-BINDING PROTEIN POTA"/>
    <property type="match status" value="1"/>
</dbReference>
<dbReference type="InterPro" id="IPR005893">
    <property type="entry name" value="PotA-like"/>
</dbReference>
<dbReference type="NCBIfam" id="TIGR01187">
    <property type="entry name" value="potA"/>
    <property type="match status" value="1"/>
</dbReference>
<evidence type="ECO:0000256" key="6">
    <source>
        <dbReference type="ARBA" id="ARBA00023136"/>
    </source>
</evidence>
<keyword evidence="3 7" id="KW-0547">Nucleotide-binding</keyword>
<evidence type="ECO:0000259" key="8">
    <source>
        <dbReference type="PROSITE" id="PS50893"/>
    </source>
</evidence>
<gene>
    <name evidence="7" type="primary">potA</name>
    <name evidence="9" type="ORF">CLOHIR_01880</name>
</gene>
<dbReference type="SUPFAM" id="SSF52540">
    <property type="entry name" value="P-loop containing nucleoside triphosphate hydrolases"/>
    <property type="match status" value="1"/>
</dbReference>
<dbReference type="InterPro" id="IPR003593">
    <property type="entry name" value="AAA+_ATPase"/>
</dbReference>
<dbReference type="InterPro" id="IPR027417">
    <property type="entry name" value="P-loop_NTPase"/>
</dbReference>
<proteinExistence type="inferred from homology"/>
<dbReference type="GO" id="GO:0015417">
    <property type="term" value="F:ABC-type polyamine transporter activity"/>
    <property type="evidence" value="ECO:0007669"/>
    <property type="project" value="UniProtKB-EC"/>
</dbReference>
<dbReference type="GO" id="GO:0005524">
    <property type="term" value="F:ATP binding"/>
    <property type="evidence" value="ECO:0007669"/>
    <property type="project" value="UniProtKB-KW"/>
</dbReference>
<comment type="function">
    <text evidence="7">Part of the ABC transporter complex PotABCD involved in spermidine/putrescine import. Responsible for energy coupling to the transport system.</text>
</comment>
<comment type="subunit">
    <text evidence="7">The complex is composed of two ATP-binding proteins (PotA), two transmembrane proteins (PotB and PotC) and a solute-binding protein (PotD).</text>
</comment>
<evidence type="ECO:0000313" key="9">
    <source>
        <dbReference type="EMBL" id="EEA84480.1"/>
    </source>
</evidence>
<dbReference type="eggNOG" id="COG3842">
    <property type="taxonomic scope" value="Bacteria"/>
</dbReference>
<keyword evidence="4 7" id="KW-0067">ATP-binding</keyword>
<evidence type="ECO:0000256" key="5">
    <source>
        <dbReference type="ARBA" id="ARBA00022967"/>
    </source>
</evidence>
<dbReference type="Gene3D" id="3.40.50.300">
    <property type="entry name" value="P-loop containing nucleotide triphosphate hydrolases"/>
    <property type="match status" value="1"/>
</dbReference>
<dbReference type="GO" id="GO:0043190">
    <property type="term" value="C:ATP-binding cassette (ABC) transporter complex"/>
    <property type="evidence" value="ECO:0007669"/>
    <property type="project" value="InterPro"/>
</dbReference>
<dbReference type="EC" id="7.6.2.11" evidence="7"/>
<dbReference type="EMBL" id="ABWP01000071">
    <property type="protein sequence ID" value="EEA84480.1"/>
    <property type="molecule type" value="Genomic_DNA"/>
</dbReference>
<keyword evidence="1 7" id="KW-0813">Transport</keyword>
<evidence type="ECO:0000256" key="2">
    <source>
        <dbReference type="ARBA" id="ARBA00022475"/>
    </source>
</evidence>
<dbReference type="InterPro" id="IPR008995">
    <property type="entry name" value="Mo/tungstate-bd_C_term_dom"/>
</dbReference>
<dbReference type="SUPFAM" id="SSF50331">
    <property type="entry name" value="MOP-like"/>
    <property type="match status" value="1"/>
</dbReference>
<reference evidence="9 10" key="2">
    <citation type="submission" date="2008-10" db="EMBL/GenBank/DDBJ databases">
        <title>Draft genome sequence of Clostridium hiranonis (DSM 13275).</title>
        <authorList>
            <person name="Sudarsanam P."/>
            <person name="Ley R."/>
            <person name="Guruge J."/>
            <person name="Turnbaugh P.J."/>
            <person name="Mahowald M."/>
            <person name="Liep D."/>
            <person name="Gordon J."/>
        </authorList>
    </citation>
    <scope>NUCLEOTIDE SEQUENCE [LARGE SCALE GENOMIC DNA]</scope>
    <source>
        <strain evidence="9 10">DSM 13275</strain>
    </source>
</reference>